<organism evidence="1 2">
    <name type="scientific">Thalassobaculum fulvum</name>
    <dbReference type="NCBI Taxonomy" id="1633335"/>
    <lineage>
        <taxon>Bacteria</taxon>
        <taxon>Pseudomonadati</taxon>
        <taxon>Pseudomonadota</taxon>
        <taxon>Alphaproteobacteria</taxon>
        <taxon>Rhodospirillales</taxon>
        <taxon>Thalassobaculaceae</taxon>
        <taxon>Thalassobaculum</taxon>
    </lineage>
</organism>
<dbReference type="InterPro" id="IPR009922">
    <property type="entry name" value="DUF1457"/>
</dbReference>
<protein>
    <recommendedName>
        <fullName evidence="3">PAS domain-containing protein</fullName>
    </recommendedName>
</protein>
<dbReference type="Proteomes" id="UP000630353">
    <property type="component" value="Unassembled WGS sequence"/>
</dbReference>
<dbReference type="Pfam" id="PF07310">
    <property type="entry name" value="PAS_5"/>
    <property type="match status" value="1"/>
</dbReference>
<comment type="caution">
    <text evidence="1">The sequence shown here is derived from an EMBL/GenBank/DDBJ whole genome shotgun (WGS) entry which is preliminary data.</text>
</comment>
<dbReference type="EMBL" id="BMZS01000009">
    <property type="protein sequence ID" value="GHD56823.1"/>
    <property type="molecule type" value="Genomic_DNA"/>
</dbReference>
<reference evidence="1" key="1">
    <citation type="journal article" date="2014" name="Int. J. Syst. Evol. Microbiol.">
        <title>Complete genome sequence of Corynebacterium casei LMG S-19264T (=DSM 44701T), isolated from a smear-ripened cheese.</title>
        <authorList>
            <consortium name="US DOE Joint Genome Institute (JGI-PGF)"/>
            <person name="Walter F."/>
            <person name="Albersmeier A."/>
            <person name="Kalinowski J."/>
            <person name="Ruckert C."/>
        </authorList>
    </citation>
    <scope>NUCLEOTIDE SEQUENCE</scope>
    <source>
        <strain evidence="1">KCTC 42651</strain>
    </source>
</reference>
<dbReference type="RefSeq" id="WP_189992460.1">
    <property type="nucleotide sequence ID" value="NZ_BMZS01000009.1"/>
</dbReference>
<sequence length="176" mass="19012">MRTPVFEGGPAPLGRDCLGDDAVGRLAGYWFELADADAAGGVPLRSSFDPARVVDLLPRLVIAEHLGGHDFRYRLLGTEVDSFTKARYTGKRSSEIEGHGPGNRIHDVFVATLEGGRPYAMAMPYVGSSRFCRSVRQLSLPFRTEAGGDQIISLIDFDLRPGVVPSLVPAADRGLL</sequence>
<evidence type="ECO:0000313" key="1">
    <source>
        <dbReference type="EMBL" id="GHD56823.1"/>
    </source>
</evidence>
<proteinExistence type="predicted"/>
<gene>
    <name evidence="1" type="ORF">GCM10017083_37390</name>
</gene>
<name>A0A919CR10_9PROT</name>
<accession>A0A919CR10</accession>
<dbReference type="AlphaFoldDB" id="A0A919CR10"/>
<evidence type="ECO:0008006" key="3">
    <source>
        <dbReference type="Google" id="ProtNLM"/>
    </source>
</evidence>
<reference evidence="1" key="2">
    <citation type="submission" date="2020-09" db="EMBL/GenBank/DDBJ databases">
        <authorList>
            <person name="Sun Q."/>
            <person name="Kim S."/>
        </authorList>
    </citation>
    <scope>NUCLEOTIDE SEQUENCE</scope>
    <source>
        <strain evidence="1">KCTC 42651</strain>
    </source>
</reference>
<keyword evidence="2" id="KW-1185">Reference proteome</keyword>
<evidence type="ECO:0000313" key="2">
    <source>
        <dbReference type="Proteomes" id="UP000630353"/>
    </source>
</evidence>